<protein>
    <recommendedName>
        <fullName evidence="3">FXSXX-COOH protein</fullName>
    </recommendedName>
</protein>
<accession>A0ABP5TWZ3</accession>
<dbReference type="RefSeq" id="WP_344615843.1">
    <property type="nucleotide sequence ID" value="NZ_BAAARV010000056.1"/>
</dbReference>
<comment type="caution">
    <text evidence="1">The sequence shown here is derived from an EMBL/GenBank/DDBJ whole genome shotgun (WGS) entry which is preliminary data.</text>
</comment>
<dbReference type="Proteomes" id="UP001501444">
    <property type="component" value="Unassembled WGS sequence"/>
</dbReference>
<dbReference type="EMBL" id="BAAARV010000056">
    <property type="protein sequence ID" value="GAA2362894.1"/>
    <property type="molecule type" value="Genomic_DNA"/>
</dbReference>
<sequence>MTNAAHTFAALAEIGNTPIDQLTPAQTRPIAESLLAKRRRRLDVSKFNSAGA</sequence>
<organism evidence="1 2">
    <name type="scientific">Dactylosporangium salmoneum</name>
    <dbReference type="NCBI Taxonomy" id="53361"/>
    <lineage>
        <taxon>Bacteria</taxon>
        <taxon>Bacillati</taxon>
        <taxon>Actinomycetota</taxon>
        <taxon>Actinomycetes</taxon>
        <taxon>Micromonosporales</taxon>
        <taxon>Micromonosporaceae</taxon>
        <taxon>Dactylosporangium</taxon>
    </lineage>
</organism>
<name>A0ABP5TWZ3_9ACTN</name>
<evidence type="ECO:0000313" key="1">
    <source>
        <dbReference type="EMBL" id="GAA2362894.1"/>
    </source>
</evidence>
<reference evidence="2" key="1">
    <citation type="journal article" date="2019" name="Int. J. Syst. Evol. Microbiol.">
        <title>The Global Catalogue of Microorganisms (GCM) 10K type strain sequencing project: providing services to taxonomists for standard genome sequencing and annotation.</title>
        <authorList>
            <consortium name="The Broad Institute Genomics Platform"/>
            <consortium name="The Broad Institute Genome Sequencing Center for Infectious Disease"/>
            <person name="Wu L."/>
            <person name="Ma J."/>
        </authorList>
    </citation>
    <scope>NUCLEOTIDE SEQUENCE [LARGE SCALE GENOMIC DNA]</scope>
    <source>
        <strain evidence="2">JCM 3272</strain>
    </source>
</reference>
<evidence type="ECO:0008006" key="3">
    <source>
        <dbReference type="Google" id="ProtNLM"/>
    </source>
</evidence>
<evidence type="ECO:0000313" key="2">
    <source>
        <dbReference type="Proteomes" id="UP001501444"/>
    </source>
</evidence>
<proteinExistence type="predicted"/>
<keyword evidence="2" id="KW-1185">Reference proteome</keyword>
<gene>
    <name evidence="1" type="ORF">GCM10010170_059380</name>
</gene>